<dbReference type="AlphaFoldDB" id="A0A0M0LFN4"/>
<keyword evidence="2" id="KW-1185">Reference proteome</keyword>
<name>A0A0M0LFN4_9BACL</name>
<reference evidence="2" key="1">
    <citation type="submission" date="2015-08" db="EMBL/GenBank/DDBJ databases">
        <title>Fjat-10028 dsm 16317.</title>
        <authorList>
            <person name="Liu B."/>
            <person name="Wang J."/>
            <person name="Zhu Y."/>
            <person name="Liu G."/>
            <person name="Chen Q."/>
            <person name="Chen Z."/>
            <person name="Lan J."/>
            <person name="Che J."/>
            <person name="Ge C."/>
            <person name="Shi H."/>
            <person name="Pan Z."/>
            <person name="Liu X."/>
        </authorList>
    </citation>
    <scope>NUCLEOTIDE SEQUENCE [LARGE SCALE GENOMIC DNA]</scope>
    <source>
        <strain evidence="2">DSM 16317</strain>
    </source>
</reference>
<evidence type="ECO:0008006" key="3">
    <source>
        <dbReference type="Google" id="ProtNLM"/>
    </source>
</evidence>
<dbReference type="Proteomes" id="UP000036867">
    <property type="component" value="Unassembled WGS sequence"/>
</dbReference>
<evidence type="ECO:0000313" key="1">
    <source>
        <dbReference type="EMBL" id="KOO49493.1"/>
    </source>
</evidence>
<gene>
    <name evidence="1" type="ORF">AMD00_14135</name>
</gene>
<dbReference type="EMBL" id="LILB01000005">
    <property type="protein sequence ID" value="KOO49493.1"/>
    <property type="molecule type" value="Genomic_DNA"/>
</dbReference>
<dbReference type="RefSeq" id="WP_053417659.1">
    <property type="nucleotide sequence ID" value="NZ_JBCMNK010000026.1"/>
</dbReference>
<accession>A0A0M0LFN4</accession>
<organism evidence="1 2">
    <name type="scientific">Viridibacillus arvi</name>
    <dbReference type="NCBI Taxonomy" id="263475"/>
    <lineage>
        <taxon>Bacteria</taxon>
        <taxon>Bacillati</taxon>
        <taxon>Bacillota</taxon>
        <taxon>Bacilli</taxon>
        <taxon>Bacillales</taxon>
        <taxon>Caryophanaceae</taxon>
        <taxon>Viridibacillus</taxon>
    </lineage>
</organism>
<dbReference type="STRING" id="263475.AMD00_14135"/>
<dbReference type="GeneID" id="301137237"/>
<proteinExistence type="predicted"/>
<dbReference type="OrthoDB" id="2469382at2"/>
<protein>
    <recommendedName>
        <fullName evidence="3">Major virion structural protein</fullName>
    </recommendedName>
</protein>
<comment type="caution">
    <text evidence="1">The sequence shown here is derived from an EMBL/GenBank/DDBJ whole genome shotgun (WGS) entry which is preliminary data.</text>
</comment>
<sequence>MPYIKPVFFQEQSLANDLVSLATKNGWVKVKTFHKASYTFTSFFYGTRSFTEPDEVVFPIKITEHNIIRNSVGDLFGIARVCDRSYKYRDLPVKFKSGSVPNQAKLNSDATLRQELHEWIHDQWDTKFIDTSKIYVYMLDEVPDVKENAEITYPSSSVKAVDVLDIELQDYTPYELKSGSGYSYDETANQSQMMQSPITPISTRETGTNDNGWLTNWWPDSNVKVEGFIDDEVLALMIRADSAPAPFDNQVPLIPLYFGSVVSLSVRDTETAALFAGTATSLPNYKYDSTTPHIATSNILMPLNKKYPQYPGNGIDNIIVKRGIQGAYYQGYYFKIYNGPELMPPDRKDNAGRQFVSAWKNEQNDEYTYPPKSSYTDNAAVTRAHITHPDERDRGYLKKLIIASSVGIRNGTKLKLKKIACPDVFEYYKYFVADAVSPITKRPGVVSRPMGLAIYEKETN</sequence>
<evidence type="ECO:0000313" key="2">
    <source>
        <dbReference type="Proteomes" id="UP000036867"/>
    </source>
</evidence>